<dbReference type="GO" id="GO:0006811">
    <property type="term" value="P:monoatomic ion transport"/>
    <property type="evidence" value="ECO:0007669"/>
    <property type="project" value="UniProtKB-KW"/>
</dbReference>
<comment type="subcellular location">
    <subcellularLocation>
        <location evidence="2">Cell membrane</location>
        <topology evidence="2">Multi-pass membrane protein</topology>
    </subcellularLocation>
</comment>
<evidence type="ECO:0000256" key="6">
    <source>
        <dbReference type="ARBA" id="ARBA00022692"/>
    </source>
</evidence>
<evidence type="ECO:0000256" key="4">
    <source>
        <dbReference type="ARBA" id="ARBA00022448"/>
    </source>
</evidence>
<evidence type="ECO:0000256" key="2">
    <source>
        <dbReference type="ARBA" id="ARBA00004651"/>
    </source>
</evidence>
<name>A0A7R9BW96_9CRUS</name>
<dbReference type="PANTHER" id="PTHR23516:SF1">
    <property type="entry name" value="MOLYBDATE-ANION TRANSPORTER"/>
    <property type="match status" value="1"/>
</dbReference>
<keyword evidence="9 12" id="KW-0472">Membrane</keyword>
<evidence type="ECO:0000256" key="8">
    <source>
        <dbReference type="ARBA" id="ARBA00023065"/>
    </source>
</evidence>
<comment type="function">
    <text evidence="1">Mediates high-affinity intracellular uptake of the rare oligo-element molybdenum.</text>
</comment>
<feature type="transmembrane region" description="Helical" evidence="12">
    <location>
        <begin position="6"/>
        <end position="29"/>
    </location>
</feature>
<evidence type="ECO:0000256" key="12">
    <source>
        <dbReference type="SAM" id="Phobius"/>
    </source>
</evidence>
<dbReference type="EMBL" id="CAJPEX010003054">
    <property type="protein sequence ID" value="CAG0921806.1"/>
    <property type="molecule type" value="Genomic_DNA"/>
</dbReference>
<dbReference type="Gene3D" id="1.20.1250.20">
    <property type="entry name" value="MFS general substrate transporter like domains"/>
    <property type="match status" value="1"/>
</dbReference>
<keyword evidence="8" id="KW-0406">Ion transport</keyword>
<keyword evidence="6 12" id="KW-0812">Transmembrane</keyword>
<dbReference type="GO" id="GO:0015098">
    <property type="term" value="F:molybdate ion transmembrane transporter activity"/>
    <property type="evidence" value="ECO:0007669"/>
    <property type="project" value="InterPro"/>
</dbReference>
<feature type="transmembrane region" description="Helical" evidence="12">
    <location>
        <begin position="135"/>
        <end position="155"/>
    </location>
</feature>
<dbReference type="InterPro" id="IPR036259">
    <property type="entry name" value="MFS_trans_sf"/>
</dbReference>
<dbReference type="PANTHER" id="PTHR23516">
    <property type="entry name" value="SAM (S-ADENOSYL METHIONINE) TRANSPORTER"/>
    <property type="match status" value="1"/>
</dbReference>
<evidence type="ECO:0000256" key="11">
    <source>
        <dbReference type="ARBA" id="ARBA00032555"/>
    </source>
</evidence>
<keyword evidence="7 12" id="KW-1133">Transmembrane helix</keyword>
<evidence type="ECO:0000256" key="10">
    <source>
        <dbReference type="ARBA" id="ARBA00030646"/>
    </source>
</evidence>
<protein>
    <recommendedName>
        <fullName evidence="3">Molybdate-anion transporter</fullName>
    </recommendedName>
    <alternativeName>
        <fullName evidence="10">Major facilitator superfamily domain-containing protein 5</fullName>
    </alternativeName>
    <alternativeName>
        <fullName evidence="11">Molybdate transporter 2 homolog</fullName>
    </alternativeName>
</protein>
<keyword evidence="5" id="KW-1003">Cell membrane</keyword>
<proteinExistence type="predicted"/>
<evidence type="ECO:0000313" key="14">
    <source>
        <dbReference type="Proteomes" id="UP000678499"/>
    </source>
</evidence>
<feature type="transmembrane region" description="Helical" evidence="12">
    <location>
        <begin position="41"/>
        <end position="59"/>
    </location>
</feature>
<dbReference type="EMBL" id="OA885091">
    <property type="protein sequence ID" value="CAD7281654.1"/>
    <property type="molecule type" value="Genomic_DNA"/>
</dbReference>
<reference evidence="13" key="1">
    <citation type="submission" date="2020-11" db="EMBL/GenBank/DDBJ databases">
        <authorList>
            <person name="Tran Van P."/>
        </authorList>
    </citation>
    <scope>NUCLEOTIDE SEQUENCE</scope>
</reference>
<dbReference type="InterPro" id="IPR008509">
    <property type="entry name" value="MOT2/MFSD5"/>
</dbReference>
<feature type="transmembrane region" description="Helical" evidence="12">
    <location>
        <begin position="112"/>
        <end position="129"/>
    </location>
</feature>
<gene>
    <name evidence="13" type="ORF">NMOB1V02_LOCUS9293</name>
</gene>
<sequence length="177" mass="19182">MLSAGAPPLGFVFAAYMVCVMLGSSVFRIGFSDGLSKSSDALQLAGVLLCVSTAVTSVIEGDYLFTFSTEIKYTAAFFMFLLLEISVGIYFPAISTLRSHVVPESHRAGIMNWFRVPMNIVTCFSLILAKKSNAHKVFAGCALLAVLCILAARSLHRRLFGKQYSPLPEAIEVKESA</sequence>
<dbReference type="OrthoDB" id="263957at2759"/>
<keyword evidence="4" id="KW-0813">Transport</keyword>
<dbReference type="GO" id="GO:0005886">
    <property type="term" value="C:plasma membrane"/>
    <property type="evidence" value="ECO:0007669"/>
    <property type="project" value="UniProtKB-SubCell"/>
</dbReference>
<feature type="transmembrane region" description="Helical" evidence="12">
    <location>
        <begin position="71"/>
        <end position="91"/>
    </location>
</feature>
<evidence type="ECO:0000256" key="5">
    <source>
        <dbReference type="ARBA" id="ARBA00022475"/>
    </source>
</evidence>
<evidence type="ECO:0000256" key="7">
    <source>
        <dbReference type="ARBA" id="ARBA00022989"/>
    </source>
</evidence>
<dbReference type="SUPFAM" id="SSF103473">
    <property type="entry name" value="MFS general substrate transporter"/>
    <property type="match status" value="1"/>
</dbReference>
<keyword evidence="14" id="KW-1185">Reference proteome</keyword>
<evidence type="ECO:0000313" key="13">
    <source>
        <dbReference type="EMBL" id="CAD7281654.1"/>
    </source>
</evidence>
<evidence type="ECO:0000256" key="9">
    <source>
        <dbReference type="ARBA" id="ARBA00023136"/>
    </source>
</evidence>
<dbReference type="Proteomes" id="UP000678499">
    <property type="component" value="Unassembled WGS sequence"/>
</dbReference>
<organism evidence="13">
    <name type="scientific">Notodromas monacha</name>
    <dbReference type="NCBI Taxonomy" id="399045"/>
    <lineage>
        <taxon>Eukaryota</taxon>
        <taxon>Metazoa</taxon>
        <taxon>Ecdysozoa</taxon>
        <taxon>Arthropoda</taxon>
        <taxon>Crustacea</taxon>
        <taxon>Oligostraca</taxon>
        <taxon>Ostracoda</taxon>
        <taxon>Podocopa</taxon>
        <taxon>Podocopida</taxon>
        <taxon>Cypridocopina</taxon>
        <taxon>Cypridoidea</taxon>
        <taxon>Cyprididae</taxon>
        <taxon>Notodromas</taxon>
    </lineage>
</organism>
<dbReference type="AlphaFoldDB" id="A0A7R9BW96"/>
<evidence type="ECO:0000256" key="1">
    <source>
        <dbReference type="ARBA" id="ARBA00003019"/>
    </source>
</evidence>
<accession>A0A7R9BW96</accession>
<evidence type="ECO:0000256" key="3">
    <source>
        <dbReference type="ARBA" id="ARBA00021242"/>
    </source>
</evidence>